<evidence type="ECO:0000313" key="3">
    <source>
        <dbReference type="Proteomes" id="UP000319731"/>
    </source>
</evidence>
<dbReference type="OrthoDB" id="5971719at2759"/>
<dbReference type="Proteomes" id="UP000319731">
    <property type="component" value="Unassembled WGS sequence"/>
</dbReference>
<keyword evidence="3" id="KW-1185">Reference proteome</keyword>
<evidence type="ECO:0000313" key="2">
    <source>
        <dbReference type="EMBL" id="TPX37567.1"/>
    </source>
</evidence>
<proteinExistence type="predicted"/>
<dbReference type="EMBL" id="QEAO01000002">
    <property type="protein sequence ID" value="TPX37567.1"/>
    <property type="molecule type" value="Genomic_DNA"/>
</dbReference>
<protein>
    <submittedName>
        <fullName evidence="2">Uncharacterized protein</fullName>
    </submittedName>
</protein>
<name>A0A507C924_9FUNG</name>
<gene>
    <name evidence="2" type="ORF">SmJEL517_g00671</name>
</gene>
<comment type="caution">
    <text evidence="2">The sequence shown here is derived from an EMBL/GenBank/DDBJ whole genome shotgun (WGS) entry which is preliminary data.</text>
</comment>
<dbReference type="AlphaFoldDB" id="A0A507C924"/>
<feature type="region of interest" description="Disordered" evidence="1">
    <location>
        <begin position="129"/>
        <end position="161"/>
    </location>
</feature>
<feature type="compositionally biased region" description="Polar residues" evidence="1">
    <location>
        <begin position="60"/>
        <end position="74"/>
    </location>
</feature>
<feature type="region of interest" description="Disordered" evidence="1">
    <location>
        <begin position="60"/>
        <end position="117"/>
    </location>
</feature>
<organism evidence="2 3">
    <name type="scientific">Synchytrium microbalum</name>
    <dbReference type="NCBI Taxonomy" id="1806994"/>
    <lineage>
        <taxon>Eukaryota</taxon>
        <taxon>Fungi</taxon>
        <taxon>Fungi incertae sedis</taxon>
        <taxon>Chytridiomycota</taxon>
        <taxon>Chytridiomycota incertae sedis</taxon>
        <taxon>Chytridiomycetes</taxon>
        <taxon>Synchytriales</taxon>
        <taxon>Synchytriaceae</taxon>
        <taxon>Synchytrium</taxon>
    </lineage>
</organism>
<sequence>MPHPKFWSSALKCYVTPKSGFSANYWPELILAAGTSLKQAKDASRLTKILSTGSKSTIIMESWRSQPTQQTGTAKTEPKKKDDDDWDSDPSFVNDVSEKNSRWGSKSNGVASKADKDEIVDIAELRKHITQSHDEKTSKEWIQKNGGDVKQSYGVKLDDKK</sequence>
<accession>A0A507C924</accession>
<feature type="compositionally biased region" description="Basic and acidic residues" evidence="1">
    <location>
        <begin position="129"/>
        <end position="142"/>
    </location>
</feature>
<dbReference type="STRING" id="1806994.A0A507C924"/>
<dbReference type="RefSeq" id="XP_031027478.1">
    <property type="nucleotide sequence ID" value="XM_031166600.1"/>
</dbReference>
<evidence type="ECO:0000256" key="1">
    <source>
        <dbReference type="SAM" id="MobiDB-lite"/>
    </source>
</evidence>
<reference evidence="2 3" key="1">
    <citation type="journal article" date="2019" name="Sci. Rep.">
        <title>Comparative genomics of chytrid fungi reveal insights into the obligate biotrophic and pathogenic lifestyle of Synchytrium endobioticum.</title>
        <authorList>
            <person name="van de Vossenberg B.T.L.H."/>
            <person name="Warris S."/>
            <person name="Nguyen H.D.T."/>
            <person name="van Gent-Pelzer M.P.E."/>
            <person name="Joly D.L."/>
            <person name="van de Geest H.C."/>
            <person name="Bonants P.J.M."/>
            <person name="Smith D.S."/>
            <person name="Levesque C.A."/>
            <person name="van der Lee T.A.J."/>
        </authorList>
    </citation>
    <scope>NUCLEOTIDE SEQUENCE [LARGE SCALE GENOMIC DNA]</scope>
    <source>
        <strain evidence="2 3">JEL517</strain>
    </source>
</reference>
<dbReference type="GeneID" id="42001897"/>